<organism evidence="2">
    <name type="scientific">mine drainage metagenome</name>
    <dbReference type="NCBI Taxonomy" id="410659"/>
    <lineage>
        <taxon>unclassified sequences</taxon>
        <taxon>metagenomes</taxon>
        <taxon>ecological metagenomes</taxon>
    </lineage>
</organism>
<dbReference type="Gene3D" id="3.90.1200.10">
    <property type="match status" value="1"/>
</dbReference>
<reference evidence="2" key="1">
    <citation type="submission" date="2016-10" db="EMBL/GenBank/DDBJ databases">
        <title>Sequence of Gallionella enrichment culture.</title>
        <authorList>
            <person name="Poehlein A."/>
            <person name="Muehling M."/>
            <person name="Daniel R."/>
        </authorList>
    </citation>
    <scope>NUCLEOTIDE SEQUENCE</scope>
</reference>
<dbReference type="GO" id="GO:0016740">
    <property type="term" value="F:transferase activity"/>
    <property type="evidence" value="ECO:0007669"/>
    <property type="project" value="UniProtKB-KW"/>
</dbReference>
<accession>A0A1J5PM10</accession>
<proteinExistence type="predicted"/>
<comment type="caution">
    <text evidence="2">The sequence shown here is derived from an EMBL/GenBank/DDBJ whole genome shotgun (WGS) entry which is preliminary data.</text>
</comment>
<dbReference type="AlphaFoldDB" id="A0A1J5PM10"/>
<dbReference type="InterPro" id="IPR002575">
    <property type="entry name" value="Aminoglycoside_PTrfase"/>
</dbReference>
<evidence type="ECO:0000259" key="1">
    <source>
        <dbReference type="Pfam" id="PF01636"/>
    </source>
</evidence>
<feature type="domain" description="Aminoglycoside phosphotransferase" evidence="1">
    <location>
        <begin position="117"/>
        <end position="175"/>
    </location>
</feature>
<evidence type="ECO:0000313" key="2">
    <source>
        <dbReference type="EMBL" id="OIQ72558.1"/>
    </source>
</evidence>
<name>A0A1J5PM10_9ZZZZ</name>
<dbReference type="Pfam" id="PF01636">
    <property type="entry name" value="APH"/>
    <property type="match status" value="1"/>
</dbReference>
<protein>
    <submittedName>
        <fullName evidence="2">Phosphotransferase enzyme family protein</fullName>
    </submittedName>
</protein>
<gene>
    <name evidence="2" type="ORF">GALL_458160</name>
</gene>
<dbReference type="EMBL" id="MLJW01003221">
    <property type="protein sequence ID" value="OIQ72558.1"/>
    <property type="molecule type" value="Genomic_DNA"/>
</dbReference>
<dbReference type="InterPro" id="IPR011009">
    <property type="entry name" value="Kinase-like_dom_sf"/>
</dbReference>
<keyword evidence="2" id="KW-0808">Transferase</keyword>
<sequence>MNTESPIPGGRLNRGKLVRLGDWVLRPADEDPAIEQLIIKVGRVFSGVPRTFGRDAQGRLKLQWIDGEVSKGFDEGEERGRTRLLSVGALLRELHDSTVDIASQMEPTPFSLLDPSGIREVICHGDPGPGNTVFRDDVAYAFIDWELASPGRRAWDLAIALRYWSPFRSPANMKGAHKHLDPWQRAEWLLEGYSASTQLRLESLKLLPLNQKINAEYVIRRLKSGDQAVYEEWVAKGGLKRLEDDASWFADQKEALTEGRWPK</sequence>
<dbReference type="SUPFAM" id="SSF56112">
    <property type="entry name" value="Protein kinase-like (PK-like)"/>
    <property type="match status" value="1"/>
</dbReference>